<proteinExistence type="predicted"/>
<comment type="caution">
    <text evidence="1">The sequence shown here is derived from an EMBL/GenBank/DDBJ whole genome shotgun (WGS) entry which is preliminary data.</text>
</comment>
<name>A0A2T9YTX8_9FUNG</name>
<sequence length="344" mass="39241">MNVNNKKCGIMAINCSTDTTFKIQNQLIPSVKKYKYLGIEFNDEWNNKAFFKAKKIKTFKSYMGCYSILKRNDIPSKFKVMVTKAIIQAVETYVHAATQTLAKCGKSAAMIRLKQELSLTDLNIKTAVARTSAFKKCSSLRTWISDLIKCPYKNRCDTWVSGCTRWIKKYNGNINKIKNTIETLNNRQKKNDKSQISKWIADTEAEYTGLHGAIQSLDLLEKVLVDSNYSENEIWNEEVQEPDSIDDIDGLNTTDLKKVLANIRRLMNGDRAVGSSNSRNLYDKYILANEMVNTYIISSSRMHGSTGFPITELYTLGQIKNRYNNLESEYNSLPDADILADLEF</sequence>
<protein>
    <submittedName>
        <fullName evidence="1">Uncharacterized protein</fullName>
    </submittedName>
</protein>
<keyword evidence="2" id="KW-1185">Reference proteome</keyword>
<accession>A0A2T9YTX8</accession>
<reference evidence="1 2" key="1">
    <citation type="journal article" date="2018" name="MBio">
        <title>Comparative Genomics Reveals the Core Gene Toolbox for the Fungus-Insect Symbiosis.</title>
        <authorList>
            <person name="Wang Y."/>
            <person name="Stata M."/>
            <person name="Wang W."/>
            <person name="Stajich J.E."/>
            <person name="White M.M."/>
            <person name="Moncalvo J.M."/>
        </authorList>
    </citation>
    <scope>NUCLEOTIDE SEQUENCE [LARGE SCALE GENOMIC DNA]</scope>
    <source>
        <strain evidence="1 2">SWE-8-4</strain>
    </source>
</reference>
<dbReference type="Proteomes" id="UP000245383">
    <property type="component" value="Unassembled WGS sequence"/>
</dbReference>
<dbReference type="OrthoDB" id="7700357at2759"/>
<dbReference type="AlphaFoldDB" id="A0A2T9YTX8"/>
<evidence type="ECO:0000313" key="1">
    <source>
        <dbReference type="EMBL" id="PVU95800.1"/>
    </source>
</evidence>
<dbReference type="EMBL" id="MBFR01000046">
    <property type="protein sequence ID" value="PVU95800.1"/>
    <property type="molecule type" value="Genomic_DNA"/>
</dbReference>
<evidence type="ECO:0000313" key="2">
    <source>
        <dbReference type="Proteomes" id="UP000245383"/>
    </source>
</evidence>
<gene>
    <name evidence="1" type="ORF">BB561_001596</name>
</gene>
<organism evidence="1 2">
    <name type="scientific">Smittium simulii</name>
    <dbReference type="NCBI Taxonomy" id="133385"/>
    <lineage>
        <taxon>Eukaryota</taxon>
        <taxon>Fungi</taxon>
        <taxon>Fungi incertae sedis</taxon>
        <taxon>Zoopagomycota</taxon>
        <taxon>Kickxellomycotina</taxon>
        <taxon>Harpellomycetes</taxon>
        <taxon>Harpellales</taxon>
        <taxon>Legeriomycetaceae</taxon>
        <taxon>Smittium</taxon>
    </lineage>
</organism>